<dbReference type="InterPro" id="IPR036291">
    <property type="entry name" value="NAD(P)-bd_dom_sf"/>
</dbReference>
<dbReference type="PROSITE" id="PS00061">
    <property type="entry name" value="ADH_SHORT"/>
    <property type="match status" value="1"/>
</dbReference>
<dbReference type="GO" id="GO:0019433">
    <property type="term" value="P:triglyceride catabolic process"/>
    <property type="evidence" value="ECO:0007669"/>
    <property type="project" value="EnsemblFungi"/>
</dbReference>
<dbReference type="InterPro" id="IPR020904">
    <property type="entry name" value="Sc_DH/Rdtase_CS"/>
</dbReference>
<dbReference type="GO" id="GO:0006654">
    <property type="term" value="P:phosphatidic acid biosynthetic process"/>
    <property type="evidence" value="ECO:0007669"/>
    <property type="project" value="EnsemblFungi"/>
</dbReference>
<reference evidence="5" key="1">
    <citation type="submission" date="2016-11" db="EMBL/GenBank/DDBJ databases">
        <authorList>
            <person name="Guldener U."/>
        </authorList>
    </citation>
    <scope>NUCLEOTIDE SEQUENCE [LARGE SCALE GENOMIC DNA]</scope>
</reference>
<proteinExistence type="inferred from homology"/>
<sequence>MSVNKQKYALVTGASSGIGYELSIQLVKKLNYKVFACARREQNLIELQELLGADNIIPLQLDVSKVEDILKAKKIVYEKLQGKGGLSLLYNNAGQSCTFPGFDVSHEILDQAMKVNVYGPIDMCREFGPLVIEAKGIIAFTGSLAGVGLMPFGSVYSATKAAIHAYARVLHLEMKPFGVKILNVITGGVDTDIADTRSLPESSCFNFKEGREAFEYRQKMSKHNKPMSVQQYCSSVIEDIKGLETGESDPVDVWRGSKVTLVRLVMAFIPYKILEWGFAIKFKLNPIFKAVKKDQDMKDLSLPTLD</sequence>
<name>A0A1L0CPG3_9ASCO</name>
<dbReference type="GO" id="GO:0005811">
    <property type="term" value="C:lipid droplet"/>
    <property type="evidence" value="ECO:0007669"/>
    <property type="project" value="EnsemblFungi"/>
</dbReference>
<dbReference type="Proteomes" id="UP000183365">
    <property type="component" value="Unassembled WGS sequence"/>
</dbReference>
<keyword evidence="3" id="KW-0560">Oxidoreductase</keyword>
<evidence type="ECO:0000256" key="2">
    <source>
        <dbReference type="ARBA" id="ARBA00022857"/>
    </source>
</evidence>
<dbReference type="EMBL" id="FQNF01000047">
    <property type="protein sequence ID" value="SGZ40353.1"/>
    <property type="molecule type" value="Genomic_DNA"/>
</dbReference>
<dbReference type="VEuPathDB" id="FungiDB:HGUI_02553"/>
<accession>A0A1L0CPG3</accession>
<gene>
    <name evidence="4" type="ORF">HGUI_02553</name>
</gene>
<dbReference type="PANTHER" id="PTHR44169:SF6">
    <property type="entry name" value="NADPH-DEPENDENT 1-ACYLDIHYDROXYACETONE PHOSPHATE REDUCTASE"/>
    <property type="match status" value="1"/>
</dbReference>
<dbReference type="PANTHER" id="PTHR44169">
    <property type="entry name" value="NADPH-DEPENDENT 1-ACYLDIHYDROXYACETONE PHOSPHATE REDUCTASE"/>
    <property type="match status" value="1"/>
</dbReference>
<keyword evidence="2" id="KW-0521">NADP</keyword>
<protein>
    <submittedName>
        <fullName evidence="4">Related to NADPH-dependent 1-acyldihydroxyacetone phosphate reductase</fullName>
    </submittedName>
</protein>
<dbReference type="Pfam" id="PF00106">
    <property type="entry name" value="adh_short"/>
    <property type="match status" value="1"/>
</dbReference>
<dbReference type="GO" id="GO:0000140">
    <property type="term" value="F:acylglycerone-phosphate reductase (NADP+) activity"/>
    <property type="evidence" value="ECO:0007669"/>
    <property type="project" value="EnsemblFungi"/>
</dbReference>
<dbReference type="SUPFAM" id="SSF51735">
    <property type="entry name" value="NAD(P)-binding Rossmann-fold domains"/>
    <property type="match status" value="1"/>
</dbReference>
<organism evidence="4 5">
    <name type="scientific">Hanseniaspora guilliermondii</name>
    <dbReference type="NCBI Taxonomy" id="56406"/>
    <lineage>
        <taxon>Eukaryota</taxon>
        <taxon>Fungi</taxon>
        <taxon>Dikarya</taxon>
        <taxon>Ascomycota</taxon>
        <taxon>Saccharomycotina</taxon>
        <taxon>Saccharomycetes</taxon>
        <taxon>Saccharomycodales</taxon>
        <taxon>Saccharomycodaceae</taxon>
        <taxon>Hanseniaspora</taxon>
    </lineage>
</organism>
<evidence type="ECO:0000256" key="3">
    <source>
        <dbReference type="ARBA" id="ARBA00023002"/>
    </source>
</evidence>
<dbReference type="GO" id="GO:0005783">
    <property type="term" value="C:endoplasmic reticulum"/>
    <property type="evidence" value="ECO:0007669"/>
    <property type="project" value="EnsemblFungi"/>
</dbReference>
<dbReference type="PRINTS" id="PR00081">
    <property type="entry name" value="GDHRDH"/>
</dbReference>
<dbReference type="Gene3D" id="3.40.50.720">
    <property type="entry name" value="NAD(P)-binding Rossmann-like Domain"/>
    <property type="match status" value="1"/>
</dbReference>
<evidence type="ECO:0000313" key="5">
    <source>
        <dbReference type="Proteomes" id="UP000183365"/>
    </source>
</evidence>
<dbReference type="GO" id="GO:0004806">
    <property type="term" value="F:triacylglycerol lipase activity"/>
    <property type="evidence" value="ECO:0007669"/>
    <property type="project" value="EnsemblFungi"/>
</dbReference>
<dbReference type="InterPro" id="IPR002347">
    <property type="entry name" value="SDR_fam"/>
</dbReference>
<dbReference type="AlphaFoldDB" id="A0A1L0CPG3"/>
<comment type="similarity">
    <text evidence="1">Belongs to the short-chain dehydrogenases/reductases (SDR) family.</text>
</comment>
<dbReference type="OrthoDB" id="2102561at2759"/>
<keyword evidence="5" id="KW-1185">Reference proteome</keyword>
<evidence type="ECO:0000256" key="1">
    <source>
        <dbReference type="ARBA" id="ARBA00006484"/>
    </source>
</evidence>
<evidence type="ECO:0000313" key="4">
    <source>
        <dbReference type="EMBL" id="SGZ40353.1"/>
    </source>
</evidence>